<dbReference type="RefSeq" id="WP_078306543.1">
    <property type="nucleotide sequence ID" value="NZ_MUYT01000004.1"/>
</dbReference>
<keyword evidence="4" id="KW-0067">ATP-binding</keyword>
<protein>
    <recommendedName>
        <fullName evidence="6">Beta/gamma crystallin 'Greek key' domain-containing protein</fullName>
    </recommendedName>
</protein>
<evidence type="ECO:0000313" key="7">
    <source>
        <dbReference type="EMBL" id="OOS21586.1"/>
    </source>
</evidence>
<comment type="caution">
    <text evidence="7">The sequence shown here is derived from an EMBL/GenBank/DDBJ whole genome shotgun (WGS) entry which is preliminary data.</text>
</comment>
<evidence type="ECO:0000256" key="5">
    <source>
        <dbReference type="ARBA" id="ARBA00023118"/>
    </source>
</evidence>
<evidence type="ECO:0000256" key="4">
    <source>
        <dbReference type="ARBA" id="ARBA00022840"/>
    </source>
</evidence>
<organism evidence="7 8">
    <name type="scientific">Lwoffella lincolnii</name>
    <dbReference type="NCBI Taxonomy" id="90241"/>
    <lineage>
        <taxon>Bacteria</taxon>
        <taxon>Pseudomonadati</taxon>
        <taxon>Pseudomonadota</taxon>
        <taxon>Gammaproteobacteria</taxon>
        <taxon>Moraxellales</taxon>
        <taxon>Moraxellaceae</taxon>
        <taxon>Lwoffella</taxon>
    </lineage>
</organism>
<dbReference type="GO" id="GO:0004386">
    <property type="term" value="F:helicase activity"/>
    <property type="evidence" value="ECO:0007669"/>
    <property type="project" value="UniProtKB-KW"/>
</dbReference>
<evidence type="ECO:0000256" key="3">
    <source>
        <dbReference type="ARBA" id="ARBA00022806"/>
    </source>
</evidence>
<evidence type="ECO:0000256" key="2">
    <source>
        <dbReference type="ARBA" id="ARBA00022801"/>
    </source>
</evidence>
<feature type="domain" description="Beta/gamma crystallin 'Greek key'" evidence="6">
    <location>
        <begin position="321"/>
        <end position="366"/>
    </location>
</feature>
<dbReference type="InterPro" id="IPR054712">
    <property type="entry name" value="Cas3-like_dom"/>
</dbReference>
<dbReference type="STRING" id="90241.B0682_02585"/>
<keyword evidence="2" id="KW-0378">Hydrolase</keyword>
<dbReference type="GO" id="GO:0016787">
    <property type="term" value="F:hydrolase activity"/>
    <property type="evidence" value="ECO:0007669"/>
    <property type="project" value="UniProtKB-KW"/>
</dbReference>
<dbReference type="InterPro" id="IPR027417">
    <property type="entry name" value="P-loop_NTPase"/>
</dbReference>
<evidence type="ECO:0000256" key="1">
    <source>
        <dbReference type="ARBA" id="ARBA00022741"/>
    </source>
</evidence>
<keyword evidence="3" id="KW-0347">Helicase</keyword>
<keyword evidence="8" id="KW-1185">Reference proteome</keyword>
<dbReference type="Proteomes" id="UP000191094">
    <property type="component" value="Unassembled WGS sequence"/>
</dbReference>
<dbReference type="SUPFAM" id="SSF52540">
    <property type="entry name" value="P-loop containing nucleoside triphosphate hydrolases"/>
    <property type="match status" value="1"/>
</dbReference>
<gene>
    <name evidence="7" type="ORF">B0682_02585</name>
</gene>
<accession>A0A1T0CGU8</accession>
<proteinExistence type="predicted"/>
<dbReference type="EMBL" id="MUYT01000004">
    <property type="protein sequence ID" value="OOS21586.1"/>
    <property type="molecule type" value="Genomic_DNA"/>
</dbReference>
<sequence length="532" mass="62040">MLEDLESTALAMQGSESLQLDDDVELDNNSLLSTWFEKNPKYQKLLHAPILVSTIDHLIPATESLRGGYHQCMVADNQQPPIVCAWFDEFLTQSIFTHNHDDFIRQHKNFVDKRINKLAEDNAPTRKAKIVPIIKPMIEPILSKQTALDLLTLTIHKTIFSAHTNHHQSNGKYDISFGVVRFANINPLVAVTQALIKHNNHDDCCVHYCVYHSQFTLAKRSMIEEKLDRLVNRKQPNTIWQQSEIIETIKRQPNSKNHIFVVLATSVCEVGRDHDYDWAIAEPSSMRSLIQLAGRLQRHRKQPVNDENLFILDKNYKMLKGNRIVYEKPGFESQKYHLDGNKSITHTLKTEQYQHINSIPSIQLIRPSQPPYDNLVALEQSAYWYKLVGDWQKGQPFEPNNAKIWWNQKVTWTGEVQRQQPFRLSSPEKTFILAPNSQGNLTWLIRDDSNYPYIKLIESQHILNYNEIKFSKDNFSWFNTDEKTRYQQIAERLGVEVEKIPNIYGEVTVPYHKNSNKQYYYHPFLGIFSELE</sequence>
<name>A0A1T0CGU8_9GAMM</name>
<dbReference type="GO" id="GO:0051607">
    <property type="term" value="P:defense response to virus"/>
    <property type="evidence" value="ECO:0007669"/>
    <property type="project" value="UniProtKB-KW"/>
</dbReference>
<keyword evidence="1" id="KW-0547">Nucleotide-binding</keyword>
<dbReference type="GO" id="GO:0005524">
    <property type="term" value="F:ATP binding"/>
    <property type="evidence" value="ECO:0007669"/>
    <property type="project" value="UniProtKB-KW"/>
</dbReference>
<dbReference type="PROSITE" id="PS50915">
    <property type="entry name" value="CRYSTALLIN_BETA_GAMMA"/>
    <property type="match status" value="1"/>
</dbReference>
<evidence type="ECO:0000259" key="6">
    <source>
        <dbReference type="PROSITE" id="PS50915"/>
    </source>
</evidence>
<evidence type="ECO:0000313" key="8">
    <source>
        <dbReference type="Proteomes" id="UP000191094"/>
    </source>
</evidence>
<dbReference type="AlphaFoldDB" id="A0A1T0CGU8"/>
<reference evidence="7 8" key="1">
    <citation type="submission" date="2017-02" db="EMBL/GenBank/DDBJ databases">
        <title>Draft genome sequence of Moraxella lincolnii CCUG 9405T type strain.</title>
        <authorList>
            <person name="Salva-Serra F."/>
            <person name="Engstrom-Jakobsson H."/>
            <person name="Thorell K."/>
            <person name="Jaen-Luchoro D."/>
            <person name="Gonzales-Siles L."/>
            <person name="Karlsson R."/>
            <person name="Yazdan S."/>
            <person name="Boulund F."/>
            <person name="Johnning A."/>
            <person name="Engstrand L."/>
            <person name="Kristiansson E."/>
            <person name="Moore E."/>
        </authorList>
    </citation>
    <scope>NUCLEOTIDE SEQUENCE [LARGE SCALE GENOMIC DNA]</scope>
    <source>
        <strain evidence="7 8">CCUG 9405</strain>
    </source>
</reference>
<keyword evidence="5" id="KW-0051">Antiviral defense</keyword>
<dbReference type="InterPro" id="IPR001064">
    <property type="entry name" value="Beta/gamma_crystallin"/>
</dbReference>
<dbReference type="Pfam" id="PF22590">
    <property type="entry name" value="Cas3-like_C_2"/>
    <property type="match status" value="1"/>
</dbReference>